<keyword evidence="2" id="KW-0812">Transmembrane</keyword>
<feature type="region of interest" description="Disordered" evidence="1">
    <location>
        <begin position="598"/>
        <end position="626"/>
    </location>
</feature>
<sequence>MAILGAENPEELPMLRTSTEKQTPGGLATPMVWTAVAVVLVAATQWARRWLVSGAAVESLLLLYGYGMGTRIFPDVPIWSLLALFNLAYAVCSTSWLFWALFTAACYPIVALTCMLQFKVVSEAARKNLRRLLKELHFTRDKIALFNLPALEIDTDVDGLFVIRGVTISLSSLTIVAHGIELGLKIGDGIEFAACCDRVHIALFRKVEVSHVYGSIKGGKPELFFGDLDEEGDRADNDVPVFGETALLRAATLSADGFNRKDRPKLRQSLTGVSWMKDSSPRAGLESVTALSADDGKAEEQYHSMLKDICLTSTLHEARSKVKATQNEEGQGFKLTNEKDERAAICAELHKLPSVAHPPSRSVRVTTLQTLAPLKVRNFMQRMPFMYRLLLAAVAYFHRISIQSINVAASGAFVAATLQSKVFKHYASENADIRRLERRIKSWLADANFCLQLGDIHSHAHVPLSSSYEISAYLRTDDLVATRMVPEQGVLERVVRLGGADAQCFIPAFLIPHHEHVIPPKISAKDEEHYKQEIETADGEPKAKQGELELERAQKDETVIRVSAHVSLPASFDQSLLDFTGALVKATKIIEIEKEFDGYAPTGLDSPPPTSPTTPTLSPANTFSTFDDDASIHSATSTDTTSTNNTVKSHFHSIAHKVRSNIKDSTHTTNGKIKSLATDLGHTTHRGMKKALGGMVNDRWVAKMVGKIAGSLQAAQGDLGYSGEIPVRLGGYRAKEGLASKLLP</sequence>
<evidence type="ECO:0000313" key="3">
    <source>
        <dbReference type="EMBL" id="KAK5116674.1"/>
    </source>
</evidence>
<dbReference type="AlphaFoldDB" id="A0AAN7YT62"/>
<dbReference type="EMBL" id="JAVRRL010000007">
    <property type="protein sequence ID" value="KAK5116674.1"/>
    <property type="molecule type" value="Genomic_DNA"/>
</dbReference>
<evidence type="ECO:0000256" key="1">
    <source>
        <dbReference type="SAM" id="MobiDB-lite"/>
    </source>
</evidence>
<feature type="transmembrane region" description="Helical" evidence="2">
    <location>
        <begin position="72"/>
        <end position="91"/>
    </location>
</feature>
<accession>A0AAN7YT62</accession>
<name>A0AAN7YT62_9PEZI</name>
<protein>
    <submittedName>
        <fullName evidence="3">Uncharacterized protein</fullName>
    </submittedName>
</protein>
<evidence type="ECO:0000313" key="4">
    <source>
        <dbReference type="Proteomes" id="UP001310890"/>
    </source>
</evidence>
<comment type="caution">
    <text evidence="3">The sequence shown here is derived from an EMBL/GenBank/DDBJ whole genome shotgun (WGS) entry which is preliminary data.</text>
</comment>
<feature type="transmembrane region" description="Helical" evidence="2">
    <location>
        <begin position="97"/>
        <end position="121"/>
    </location>
</feature>
<gene>
    <name evidence="3" type="ORF">LTR62_007348</name>
</gene>
<keyword evidence="2" id="KW-0472">Membrane</keyword>
<proteinExistence type="predicted"/>
<feature type="transmembrane region" description="Helical" evidence="2">
    <location>
        <begin position="31"/>
        <end position="51"/>
    </location>
</feature>
<organism evidence="3 4">
    <name type="scientific">Meristemomyces frigidus</name>
    <dbReference type="NCBI Taxonomy" id="1508187"/>
    <lineage>
        <taxon>Eukaryota</taxon>
        <taxon>Fungi</taxon>
        <taxon>Dikarya</taxon>
        <taxon>Ascomycota</taxon>
        <taxon>Pezizomycotina</taxon>
        <taxon>Dothideomycetes</taxon>
        <taxon>Dothideomycetidae</taxon>
        <taxon>Mycosphaerellales</taxon>
        <taxon>Teratosphaeriaceae</taxon>
        <taxon>Meristemomyces</taxon>
    </lineage>
</organism>
<evidence type="ECO:0000256" key="2">
    <source>
        <dbReference type="SAM" id="Phobius"/>
    </source>
</evidence>
<keyword evidence="2" id="KW-1133">Transmembrane helix</keyword>
<reference evidence="3" key="1">
    <citation type="submission" date="2023-08" db="EMBL/GenBank/DDBJ databases">
        <title>Black Yeasts Isolated from many extreme environments.</title>
        <authorList>
            <person name="Coleine C."/>
            <person name="Stajich J.E."/>
            <person name="Selbmann L."/>
        </authorList>
    </citation>
    <scope>NUCLEOTIDE SEQUENCE</scope>
    <source>
        <strain evidence="3">CCFEE 5401</strain>
    </source>
</reference>
<dbReference type="Proteomes" id="UP001310890">
    <property type="component" value="Unassembled WGS sequence"/>
</dbReference>